<keyword evidence="2" id="KW-1185">Reference proteome</keyword>
<dbReference type="RefSeq" id="WP_132314746.1">
    <property type="nucleotide sequence ID" value="NZ_FWZT01000001.1"/>
</dbReference>
<proteinExistence type="predicted"/>
<sequence length="217" mass="24393">MTVIKSITSFPSLSLPTPDLYWTPEQSWSHERLQEYIDFRHKHQESIAKAPPFKHSPGDLGGLRLCRYLLSKNGEPAQGWCELQSFSRKFDRALIFGGSTMPLETASWAVLITAGFAISKADTLRLVNLSRQELGDFEGLGTALRIAMVTNGHIELVDSIEFGRANWLESDLALSCPGIRSLEARRKRLDSTKKTSSQKKRGLLSRLFNPRLDDAIF</sequence>
<evidence type="ECO:0000313" key="1">
    <source>
        <dbReference type="EMBL" id="SME88198.1"/>
    </source>
</evidence>
<name>A0A1Y6B3J1_9BACT</name>
<reference evidence="2" key="1">
    <citation type="submission" date="2017-04" db="EMBL/GenBank/DDBJ databases">
        <authorList>
            <person name="Varghese N."/>
            <person name="Submissions S."/>
        </authorList>
    </citation>
    <scope>NUCLEOTIDE SEQUENCE [LARGE SCALE GENOMIC DNA]</scope>
    <source>
        <strain evidence="2">RKEM611</strain>
    </source>
</reference>
<dbReference type="AlphaFoldDB" id="A0A1Y6B3J1"/>
<organism evidence="1 2">
    <name type="scientific">Pseudobacteriovorax antillogorgiicola</name>
    <dbReference type="NCBI Taxonomy" id="1513793"/>
    <lineage>
        <taxon>Bacteria</taxon>
        <taxon>Pseudomonadati</taxon>
        <taxon>Bdellovibrionota</taxon>
        <taxon>Oligoflexia</taxon>
        <taxon>Oligoflexales</taxon>
        <taxon>Pseudobacteriovoracaceae</taxon>
        <taxon>Pseudobacteriovorax</taxon>
    </lineage>
</organism>
<dbReference type="EMBL" id="FWZT01000001">
    <property type="protein sequence ID" value="SME88198.1"/>
    <property type="molecule type" value="Genomic_DNA"/>
</dbReference>
<dbReference type="STRING" id="1513793.SAMN06296036_101119"/>
<protein>
    <submittedName>
        <fullName evidence="1">Uncharacterized protein</fullName>
    </submittedName>
</protein>
<accession>A0A1Y6B3J1</accession>
<dbReference type="Proteomes" id="UP000192907">
    <property type="component" value="Unassembled WGS sequence"/>
</dbReference>
<gene>
    <name evidence="1" type="ORF">SAMN06296036_101119</name>
</gene>
<evidence type="ECO:0000313" key="2">
    <source>
        <dbReference type="Proteomes" id="UP000192907"/>
    </source>
</evidence>